<feature type="compositionally biased region" description="Polar residues" evidence="1">
    <location>
        <begin position="584"/>
        <end position="605"/>
    </location>
</feature>
<dbReference type="SUPFAM" id="SSF52200">
    <property type="entry name" value="Toll/Interleukin receptor TIR domain"/>
    <property type="match status" value="3"/>
</dbReference>
<evidence type="ECO:0000313" key="4">
    <source>
        <dbReference type="Proteomes" id="UP001159405"/>
    </source>
</evidence>
<feature type="domain" description="TIR" evidence="2">
    <location>
        <begin position="217"/>
        <end position="350"/>
    </location>
</feature>
<proteinExistence type="predicted"/>
<evidence type="ECO:0000256" key="1">
    <source>
        <dbReference type="SAM" id="MobiDB-lite"/>
    </source>
</evidence>
<dbReference type="EMBL" id="CALNXK010000004">
    <property type="protein sequence ID" value="CAH3035822.1"/>
    <property type="molecule type" value="Genomic_DNA"/>
</dbReference>
<dbReference type="Pfam" id="PF13676">
    <property type="entry name" value="TIR_2"/>
    <property type="match status" value="2"/>
</dbReference>
<feature type="region of interest" description="Disordered" evidence="1">
    <location>
        <begin position="583"/>
        <end position="605"/>
    </location>
</feature>
<organism evidence="3 4">
    <name type="scientific">Porites lobata</name>
    <dbReference type="NCBI Taxonomy" id="104759"/>
    <lineage>
        <taxon>Eukaryota</taxon>
        <taxon>Metazoa</taxon>
        <taxon>Cnidaria</taxon>
        <taxon>Anthozoa</taxon>
        <taxon>Hexacorallia</taxon>
        <taxon>Scleractinia</taxon>
        <taxon>Fungiina</taxon>
        <taxon>Poritidae</taxon>
        <taxon>Porites</taxon>
    </lineage>
</organism>
<dbReference type="PANTHER" id="PTHR16253">
    <property type="entry name" value="TETRATRICOPEPTIDE REPEAT PROTEIN 22"/>
    <property type="match status" value="1"/>
</dbReference>
<dbReference type="PROSITE" id="PS50104">
    <property type="entry name" value="TIR"/>
    <property type="match status" value="2"/>
</dbReference>
<dbReference type="InterPro" id="IPR042342">
    <property type="entry name" value="TTC22"/>
</dbReference>
<dbReference type="SMART" id="SM00255">
    <property type="entry name" value="TIR"/>
    <property type="match status" value="1"/>
</dbReference>
<keyword evidence="4" id="KW-1185">Reference proteome</keyword>
<feature type="region of interest" description="Disordered" evidence="1">
    <location>
        <begin position="867"/>
        <end position="921"/>
    </location>
</feature>
<evidence type="ECO:0000259" key="2">
    <source>
        <dbReference type="PROSITE" id="PS50104"/>
    </source>
</evidence>
<dbReference type="Gene3D" id="3.40.50.10140">
    <property type="entry name" value="Toll/interleukin-1 receptor homology (TIR) domain"/>
    <property type="match status" value="2"/>
</dbReference>
<name>A0ABN8MTW6_9CNID</name>
<reference evidence="3 4" key="1">
    <citation type="submission" date="2022-05" db="EMBL/GenBank/DDBJ databases">
        <authorList>
            <consortium name="Genoscope - CEA"/>
            <person name="William W."/>
        </authorList>
    </citation>
    <scope>NUCLEOTIDE SEQUENCE [LARGE SCALE GENOMIC DNA]</scope>
</reference>
<feature type="domain" description="TIR" evidence="2">
    <location>
        <begin position="369"/>
        <end position="511"/>
    </location>
</feature>
<evidence type="ECO:0000313" key="3">
    <source>
        <dbReference type="EMBL" id="CAH3035822.1"/>
    </source>
</evidence>
<protein>
    <recommendedName>
        <fullName evidence="2">TIR domain-containing protein</fullName>
    </recommendedName>
</protein>
<dbReference type="PANTHER" id="PTHR16253:SF0">
    <property type="entry name" value="TETRATRICOPEPTIDE REPEAT PROTEIN 22"/>
    <property type="match status" value="1"/>
</dbReference>
<sequence length="921" mass="102770">MSLIVHDTLSLTTETGVSKIQLCIGDITKLPREEKVDVLVVSAFPGDYSPTPSSLIGALAINLGISVRNLSQDKEEDLRRQYFCWWSKPLPEQYSFKRILCFEGGFGSRGSQPPKVVGAVFRCLVPILSGKDTTDGSVIMPLLASGDQGYSKTLMLRLIMNSAIHWIKAGLSLKTLKIVLFSRNPEKHSKTNEPLFDCFQNMKDKYDEKDLVYETEVLYDVYMSHSPKDHDSALKIVKFLQTESNLNVFYDIQELNDDESWQEEIFNIMGKCARVIALLSPGYLEKESCIEQYNMALCINRRSKGTVLAPFYITSMDYMPTYMSLIQYEDCRPRDEQKFRTASHNVAESLKTAQNAVSPGAITGGHSTLSYDVFISYCHQNKNHAEKLLATLSSIDPDLKIFIDTSGLNTGTSWQQMLYNALDGSKSTIALLSPDYVKSKVCYEEFSLSHALFVDKDRTMDLVSVLVEPIDELPLWCAEPLPVDCASSQVDMDQVLATVCTDLVKRLKGTSSHSADDILDQRLNRLKKSNVTIEAVMDDYRKANFVFRSGVLKTPIGLSSESSKEPLRMSHAASDVMSVDAHQTVASPESTEVTSSHSTPSQVTPQGNTACDIALSFADSDKKCAVVLKQLLLEKIPSLKISEPVAGDFSRVQSLDVARVIVPLLSPAFLVSNELVEELNIAIFRNRSSSRRILYPIQVSAIPPKPAYVHLIPCEFSSSDFKWASKVIGENPSNEVSKIGEMTGVDVDEVFCLKAAADVIVERLSEENKQDLKSFNRVLLNVHETEQDWKKVQQALYEEDGLEAFKRTFGVEIKRWQDELKPANIAEEKTDDDHAKRTFGTEIKSGQNELKPAKIAEEKTDDDLAKIDSADAHGSQEPNKVEKNVHFEDENEALKRESNNPDDDASNVTSRKQDSKACSVL</sequence>
<dbReference type="Proteomes" id="UP001159405">
    <property type="component" value="Unassembled WGS sequence"/>
</dbReference>
<gene>
    <name evidence="3" type="ORF">PLOB_00031187</name>
</gene>
<comment type="caution">
    <text evidence="3">The sequence shown here is derived from an EMBL/GenBank/DDBJ whole genome shotgun (WGS) entry which is preliminary data.</text>
</comment>
<dbReference type="InterPro" id="IPR035897">
    <property type="entry name" value="Toll_tir_struct_dom_sf"/>
</dbReference>
<accession>A0ABN8MTW6</accession>
<feature type="compositionally biased region" description="Basic and acidic residues" evidence="1">
    <location>
        <begin position="879"/>
        <end position="899"/>
    </location>
</feature>
<dbReference type="InterPro" id="IPR000157">
    <property type="entry name" value="TIR_dom"/>
</dbReference>